<protein>
    <submittedName>
        <fullName evidence="4">Scavenger mRNA decapping enzyme</fullName>
    </submittedName>
</protein>
<feature type="active site" description="Nucleophile" evidence="2">
    <location>
        <position position="249"/>
    </location>
</feature>
<evidence type="ECO:0000313" key="5">
    <source>
        <dbReference type="Proteomes" id="UP000250043"/>
    </source>
</evidence>
<dbReference type="OrthoDB" id="10264956at2759"/>
<dbReference type="PANTHER" id="PTHR12978:SF0">
    <property type="entry name" value="M7GPPPX DIPHOSPHATASE"/>
    <property type="match status" value="1"/>
</dbReference>
<dbReference type="GO" id="GO:0000340">
    <property type="term" value="F:RNA 7-methylguanosine cap binding"/>
    <property type="evidence" value="ECO:0007669"/>
    <property type="project" value="TreeGrafter"/>
</dbReference>
<reference evidence="4 5" key="1">
    <citation type="submission" date="2016-07" db="EMBL/GenBank/DDBJ databases">
        <title>Draft genome of the white-rot fungus Obba rivulosa 3A-2.</title>
        <authorList>
            <consortium name="DOE Joint Genome Institute"/>
            <person name="Miettinen O."/>
            <person name="Riley R."/>
            <person name="Acob R."/>
            <person name="Barry K."/>
            <person name="Cullen D."/>
            <person name="De Vries R."/>
            <person name="Hainaut M."/>
            <person name="Hatakka A."/>
            <person name="Henrissat B."/>
            <person name="Hilden K."/>
            <person name="Kuo R."/>
            <person name="Labutti K."/>
            <person name="Lipzen A."/>
            <person name="Makela M.R."/>
            <person name="Sandor L."/>
            <person name="Spatafora J.W."/>
            <person name="Grigoriev I.V."/>
            <person name="Hibbett D.S."/>
        </authorList>
    </citation>
    <scope>NUCLEOTIDE SEQUENCE [LARGE SCALE GENOMIC DNA]</scope>
    <source>
        <strain evidence="4 5">3A-2</strain>
    </source>
</reference>
<name>A0A8E2AX63_9APHY</name>
<dbReference type="Pfam" id="PF05652">
    <property type="entry name" value="DcpS"/>
    <property type="match status" value="1"/>
</dbReference>
<dbReference type="PANTHER" id="PTHR12978">
    <property type="entry name" value="HISTIDINE TRIAD HIT PROTEIN MEMBER"/>
    <property type="match status" value="1"/>
</dbReference>
<dbReference type="GO" id="GO:0016787">
    <property type="term" value="F:hydrolase activity"/>
    <property type="evidence" value="ECO:0007669"/>
    <property type="project" value="InterPro"/>
</dbReference>
<dbReference type="Pfam" id="PF11969">
    <property type="entry name" value="DcpS_C"/>
    <property type="match status" value="1"/>
</dbReference>
<dbReference type="GO" id="GO:0000290">
    <property type="term" value="P:deadenylation-dependent decapping of nuclear-transcribed mRNA"/>
    <property type="evidence" value="ECO:0007669"/>
    <property type="project" value="InterPro"/>
</dbReference>
<feature type="binding site" evidence="3">
    <location>
        <begin position="240"/>
        <end position="251"/>
    </location>
    <ligand>
        <name>substrate</name>
    </ligand>
</feature>
<feature type="binding site" evidence="3">
    <location>
        <position position="147"/>
    </location>
    <ligand>
        <name>substrate</name>
    </ligand>
</feature>
<feature type="binding site" evidence="3">
    <location>
        <position position="177"/>
    </location>
    <ligand>
        <name>substrate</name>
    </ligand>
</feature>
<sequence>MSSGFKDIAALRAFKFERVLNDDPITHALTLLGSFLAADSTSQDRSPAIVRIEKTALSSEHADKLFSEALDDVRLIESTDIYTWLFGWFERSAEMPDVKINIIHPATDVHIRKYSQQQVIVVRETPALYARIVRPYIHAFPAARTQWVDNILSGASEAEKVLHRDTSPEFGYVLLPDMKWDLVTVSSLYLVAIAVSRNIRSLRDLRKGHLGMLRSIRGEAARVAQEKWGLDRGSLRMFVHYQPSYYHFHVHIVNANYHGLPGMSVGQAHLLDDVIALLELDADDGSSIFERITLTYALGEQHGLYTQMKAAQSELLDI</sequence>
<evidence type="ECO:0000256" key="2">
    <source>
        <dbReference type="PIRSR" id="PIRSR028973-1"/>
    </source>
</evidence>
<gene>
    <name evidence="4" type="ORF">OBBRIDRAFT_796553</name>
</gene>
<dbReference type="InterPro" id="IPR036265">
    <property type="entry name" value="HIT-like_sf"/>
</dbReference>
<dbReference type="SUPFAM" id="SSF102860">
    <property type="entry name" value="mRNA decapping enzyme DcpS N-terminal domain"/>
    <property type="match status" value="1"/>
</dbReference>
<dbReference type="AlphaFoldDB" id="A0A8E2AX63"/>
<dbReference type="GO" id="GO:0000932">
    <property type="term" value="C:P-body"/>
    <property type="evidence" value="ECO:0007669"/>
    <property type="project" value="TreeGrafter"/>
</dbReference>
<evidence type="ECO:0000313" key="4">
    <source>
        <dbReference type="EMBL" id="OCH87060.1"/>
    </source>
</evidence>
<feature type="binding site" evidence="3">
    <location>
        <position position="157"/>
    </location>
    <ligand>
        <name>substrate</name>
    </ligand>
</feature>
<proteinExistence type="inferred from homology"/>
<dbReference type="SUPFAM" id="SSF54197">
    <property type="entry name" value="HIT-like"/>
    <property type="match status" value="1"/>
</dbReference>
<dbReference type="Proteomes" id="UP000250043">
    <property type="component" value="Unassembled WGS sequence"/>
</dbReference>
<keyword evidence="5" id="KW-1185">Reference proteome</keyword>
<dbReference type="Gene3D" id="3.30.200.40">
    <property type="entry name" value="Scavenger mRNA decapping enzyme, N-terminal domain"/>
    <property type="match status" value="1"/>
</dbReference>
<dbReference type="Gene3D" id="3.30.428.10">
    <property type="entry name" value="HIT-like"/>
    <property type="match status" value="1"/>
</dbReference>
<dbReference type="PIRSF" id="PIRSF028973">
    <property type="entry name" value="Scavenger_mRNA_decap_enz"/>
    <property type="match status" value="1"/>
</dbReference>
<evidence type="ECO:0000256" key="3">
    <source>
        <dbReference type="PIRSR" id="PIRSR028973-2"/>
    </source>
</evidence>
<dbReference type="InterPro" id="IPR011145">
    <property type="entry name" value="Scavenger_mRNA_decap_enz_N"/>
</dbReference>
<accession>A0A8E2AX63</accession>
<evidence type="ECO:0000256" key="1">
    <source>
        <dbReference type="ARBA" id="ARBA00010208"/>
    </source>
</evidence>
<feature type="binding site" evidence="3">
    <location>
        <position position="179"/>
    </location>
    <ligand>
        <name>substrate</name>
    </ligand>
</feature>
<dbReference type="EMBL" id="KV722500">
    <property type="protein sequence ID" value="OCH87060.1"/>
    <property type="molecule type" value="Genomic_DNA"/>
</dbReference>
<dbReference type="InterPro" id="IPR008594">
    <property type="entry name" value="DcpS/DCS2"/>
</dbReference>
<organism evidence="4 5">
    <name type="scientific">Obba rivulosa</name>
    <dbReference type="NCBI Taxonomy" id="1052685"/>
    <lineage>
        <taxon>Eukaryota</taxon>
        <taxon>Fungi</taxon>
        <taxon>Dikarya</taxon>
        <taxon>Basidiomycota</taxon>
        <taxon>Agaricomycotina</taxon>
        <taxon>Agaricomycetes</taxon>
        <taxon>Polyporales</taxon>
        <taxon>Gelatoporiaceae</taxon>
        <taxon>Obba</taxon>
    </lineage>
</organism>
<dbReference type="GO" id="GO:0005634">
    <property type="term" value="C:nucleus"/>
    <property type="evidence" value="ECO:0007669"/>
    <property type="project" value="TreeGrafter"/>
</dbReference>
<comment type="similarity">
    <text evidence="1">Belongs to the HIT family.</text>
</comment>